<dbReference type="PANTHER" id="PTHR46890">
    <property type="entry name" value="NON-LTR RETROLELEMENT REVERSE TRANSCRIPTASE-LIKE PROTEIN-RELATED"/>
    <property type="match status" value="1"/>
</dbReference>
<dbReference type="EMBL" id="AWWV01007340">
    <property type="protein sequence ID" value="OMO96873.1"/>
    <property type="molecule type" value="Genomic_DNA"/>
</dbReference>
<dbReference type="AlphaFoldDB" id="A0A1R3JPV6"/>
<dbReference type="OrthoDB" id="1000116at2759"/>
<proteinExistence type="predicted"/>
<feature type="region of interest" description="Disordered" evidence="1">
    <location>
        <begin position="169"/>
        <end position="190"/>
    </location>
</feature>
<dbReference type="Pfam" id="PF14111">
    <property type="entry name" value="DUF4283"/>
    <property type="match status" value="1"/>
</dbReference>
<dbReference type="PANTHER" id="PTHR46890:SF48">
    <property type="entry name" value="RNA-DIRECTED DNA POLYMERASE"/>
    <property type="match status" value="1"/>
</dbReference>
<evidence type="ECO:0000313" key="4">
    <source>
        <dbReference type="Proteomes" id="UP000188268"/>
    </source>
</evidence>
<dbReference type="InterPro" id="IPR052343">
    <property type="entry name" value="Retrotransposon-Effector_Assoc"/>
</dbReference>
<evidence type="ECO:0000256" key="1">
    <source>
        <dbReference type="SAM" id="MobiDB-lite"/>
    </source>
</evidence>
<feature type="domain" description="DUF4283" evidence="2">
    <location>
        <begin position="18"/>
        <end position="100"/>
    </location>
</feature>
<keyword evidence="4" id="KW-1185">Reference proteome</keyword>
<accession>A0A1R3JPV6</accession>
<gene>
    <name evidence="3" type="ORF">CCACVL1_04750</name>
</gene>
<sequence>MEDLTLDLEVDSPSKDASHDSMVIGKVILEKPLNRGAVRSIIQNTWPEKTVPVIGEVAFNVYSLAFSNKQDMEIALGENTWSVMGCCFNIKMWPSELSATEVDLSDIAYWVQIHNLPREMFSVGNARKIGSSIGAILEIEEPKGQFGCNRSFLRFRVLVNEKEPLTPDFGSQRMAAGGKSRNSGIQGGAGSGPTAYGPIILNRSANSEPVITEITEEEATDNADVQELPYEFANEDVGLLIPGSLVFNSVVDTQGESNRGESEPERVNNERAMVVGSNSNFSPCRVIRTMMNLSNVFRNLNLKRSAGESAEWNGEMKKSRTEVLLLEDTDRSNPIIPCIPIPKVRRRRGQAVAKKMRKCNKQQMQICEEMSLLEVPITEMAEGPALEVNVLKQMIRNYGPSIIFLSETKNKSKKLESLRCQFGYQKAVYLEPEGIRGGLSLWWKEEDCNFVDLGYKGQQFTWFYRSEGVTSRKGLTGSGSYQLIQKLKRSKYELISWSKKAFPNNRKLIDDLMRELGTLQNLKVEEQDDIAIQCVVQKLEEAWDREEKYWFARSRIKWTIFVEYYKGLFSTEGTRDWGNTLDHIQTLVTDEMNQSLTKRVEVEEVKEAIFQLGTHKAPGQDGFNGLFFQQLWVFVGDTVTRAAMGFFAGGFMLRELNNTCIVLIPKTNSPEEVTQYRSISLYNFTYKVISRILVNRLKN</sequence>
<protein>
    <recommendedName>
        <fullName evidence="2">DUF4283 domain-containing protein</fullName>
    </recommendedName>
</protein>
<reference evidence="3 4" key="1">
    <citation type="submission" date="2013-09" db="EMBL/GenBank/DDBJ databases">
        <title>Corchorus capsularis genome sequencing.</title>
        <authorList>
            <person name="Alam M."/>
            <person name="Haque M.S."/>
            <person name="Islam M.S."/>
            <person name="Emdad E.M."/>
            <person name="Islam M.M."/>
            <person name="Ahmed B."/>
            <person name="Halim A."/>
            <person name="Hossen Q.M.M."/>
            <person name="Hossain M.Z."/>
            <person name="Ahmed R."/>
            <person name="Khan M.M."/>
            <person name="Islam R."/>
            <person name="Rashid M.M."/>
            <person name="Khan S.A."/>
            <person name="Rahman M.S."/>
            <person name="Alam M."/>
        </authorList>
    </citation>
    <scope>NUCLEOTIDE SEQUENCE [LARGE SCALE GENOMIC DNA]</scope>
    <source>
        <strain evidence="4">cv. CVL-1</strain>
        <tissue evidence="3">Whole seedling</tissue>
    </source>
</reference>
<dbReference type="STRING" id="210143.A0A1R3JPV6"/>
<comment type="caution">
    <text evidence="3">The sequence shown here is derived from an EMBL/GenBank/DDBJ whole genome shotgun (WGS) entry which is preliminary data.</text>
</comment>
<evidence type="ECO:0000313" key="3">
    <source>
        <dbReference type="EMBL" id="OMO96873.1"/>
    </source>
</evidence>
<dbReference type="Proteomes" id="UP000188268">
    <property type="component" value="Unassembled WGS sequence"/>
</dbReference>
<evidence type="ECO:0000259" key="2">
    <source>
        <dbReference type="Pfam" id="PF14111"/>
    </source>
</evidence>
<dbReference type="InterPro" id="IPR025558">
    <property type="entry name" value="DUF4283"/>
</dbReference>
<dbReference type="OMA" id="MRQANEN"/>
<organism evidence="3 4">
    <name type="scientific">Corchorus capsularis</name>
    <name type="common">Jute</name>
    <dbReference type="NCBI Taxonomy" id="210143"/>
    <lineage>
        <taxon>Eukaryota</taxon>
        <taxon>Viridiplantae</taxon>
        <taxon>Streptophyta</taxon>
        <taxon>Embryophyta</taxon>
        <taxon>Tracheophyta</taxon>
        <taxon>Spermatophyta</taxon>
        <taxon>Magnoliopsida</taxon>
        <taxon>eudicotyledons</taxon>
        <taxon>Gunneridae</taxon>
        <taxon>Pentapetalae</taxon>
        <taxon>rosids</taxon>
        <taxon>malvids</taxon>
        <taxon>Malvales</taxon>
        <taxon>Malvaceae</taxon>
        <taxon>Grewioideae</taxon>
        <taxon>Apeibeae</taxon>
        <taxon>Corchorus</taxon>
    </lineage>
</organism>
<dbReference type="Gramene" id="OMO96873">
    <property type="protein sequence ID" value="OMO96873"/>
    <property type="gene ID" value="CCACVL1_04750"/>
</dbReference>
<name>A0A1R3JPV6_COCAP</name>